<dbReference type="EMBL" id="CAJVPQ010000386">
    <property type="protein sequence ID" value="CAG8477016.1"/>
    <property type="molecule type" value="Genomic_DNA"/>
</dbReference>
<evidence type="ECO:0000256" key="11">
    <source>
        <dbReference type="ARBA" id="ARBA00032010"/>
    </source>
</evidence>
<evidence type="ECO:0000256" key="9">
    <source>
        <dbReference type="ARBA" id="ARBA00023242"/>
    </source>
</evidence>
<evidence type="ECO:0000256" key="6">
    <source>
        <dbReference type="ARBA" id="ARBA00023015"/>
    </source>
</evidence>
<evidence type="ECO:0000256" key="7">
    <source>
        <dbReference type="ARBA" id="ARBA00023159"/>
    </source>
</evidence>
<dbReference type="InterPro" id="IPR021990">
    <property type="entry name" value="Mediator_Med12_LCEWAV"/>
</dbReference>
<comment type="subcellular location">
    <subcellularLocation>
        <location evidence="1">Nucleus</location>
    </subcellularLocation>
</comment>
<evidence type="ECO:0000313" key="13">
    <source>
        <dbReference type="EMBL" id="CAG8477016.1"/>
    </source>
</evidence>
<evidence type="ECO:0000256" key="5">
    <source>
        <dbReference type="ARBA" id="ARBA00022491"/>
    </source>
</evidence>
<evidence type="ECO:0000256" key="10">
    <source>
        <dbReference type="ARBA" id="ARBA00025661"/>
    </source>
</evidence>
<dbReference type="GO" id="GO:0006357">
    <property type="term" value="P:regulation of transcription by RNA polymerase II"/>
    <property type="evidence" value="ECO:0007669"/>
    <property type="project" value="InterPro"/>
</dbReference>
<keyword evidence="5" id="KW-0678">Repressor</keyword>
<keyword evidence="14" id="KW-1185">Reference proteome</keyword>
<keyword evidence="8" id="KW-0804">Transcription</keyword>
<evidence type="ECO:0000256" key="2">
    <source>
        <dbReference type="ARBA" id="ARBA00010289"/>
    </source>
</evidence>
<gene>
    <name evidence="13" type="ORF">FCALED_LOCUS2515</name>
</gene>
<comment type="caution">
    <text evidence="13">The sequence shown here is derived from an EMBL/GenBank/DDBJ whole genome shotgun (WGS) entry which is preliminary data.</text>
</comment>
<evidence type="ECO:0000259" key="12">
    <source>
        <dbReference type="SMART" id="SM01281"/>
    </source>
</evidence>
<dbReference type="Pfam" id="PF09497">
    <property type="entry name" value="Med12"/>
    <property type="match status" value="1"/>
</dbReference>
<dbReference type="InterPro" id="IPR019035">
    <property type="entry name" value="Mediator_Med12"/>
</dbReference>
<evidence type="ECO:0000256" key="8">
    <source>
        <dbReference type="ARBA" id="ARBA00023163"/>
    </source>
</evidence>
<dbReference type="Pfam" id="PF25326">
    <property type="entry name" value="ARM_SRB8"/>
    <property type="match status" value="1"/>
</dbReference>
<reference evidence="13" key="1">
    <citation type="submission" date="2021-06" db="EMBL/GenBank/DDBJ databases">
        <authorList>
            <person name="Kallberg Y."/>
            <person name="Tangrot J."/>
            <person name="Rosling A."/>
        </authorList>
    </citation>
    <scope>NUCLEOTIDE SEQUENCE</scope>
    <source>
        <strain evidence="13">UK204</strain>
    </source>
</reference>
<comment type="similarity">
    <text evidence="2">Belongs to the Mediator complex subunit 12 family.</text>
</comment>
<accession>A0A9N8W9S2</accession>
<sequence>MSQQRLQKYKLVPPNNLAPFHRISTELGHPDFYPPKPGQDEDQMTEENVKRGFVDVPFVKNEFFPAHDILSEQLRDPNTLKNLGDFMTDVMRRKNETNTFQGSSQFMVPTIVWVPSEVRDKWLNDLAGNIPLKILAKNVPKGIDGTNLLELVTQHRVPLARATWFTKIVGINHRLQHHPRNGTIEYTKDWTNKFNLFIRKQSSNYDPAKWKYWHRLLRWTLENLIQADHWQTALWLWLVQQFLSEFQRSRTLMRLLIETIIKKLQDMYQHPAIIMKLDLVIKKMKNMLLALFLTTPDMFVFPVCWNTYKDLLRRVLVEDSSKTDTPISKDLKRQRERYYEMVRSRNDMFDEKKLNPLGMGNPQEALLYIMISVLDKVNCHNNYHNITVEYFRMNGNFLMMEREISTHIYTLCYWAITPFREGDFRIYSVCTILDIWKNGSSSEELLEQRQSTIQSSLVEFLDVYPFGKNELNEEAELEIISRLFGELTRNGHFSHQRYLQRLIARGDVRPEKRNTERSLRHLRYVKWFAIYEPELHDLNQRWHILYGVNSKDTTDKKEFDTFVNIIAEKLPNMLSPKANDLDAPMVDDPISDFKYSLNFDNESLDFIKHTTKFCQLRVIQEFMIPLVKRFVQNAPIDVHNWRNPTQPGSSLLNARQLATIIQVIELTKDYSSLLELIIWVLENSMERSIFPLIVDTIKRHERIWESMGKSDVVFDVLMKKNNQLREKRKTEICIVKYLLNIVHDDKKLKFEQDEFPTMSPSLFEAIRRHKNRLGLKIDQLLNQTHGFKISNAHQIDGKSFDSEHVDGYLHHILEACADVIHLHAQNDADLVDARKLLDVFGDLLRDVGDRATNGFDTVFKKWLNDNIRDDVDSLLRQHSTYRFLIFFIILVVRNLVKMETVLEHLVEKNLSRLSDKLLSQKQLDLDGIVECHNLVILLRLLFMHHEHRDSLRIPLTIMEIQKLQSICESFIHNKEFLIIISSIFHKLAIIENSLEPGNDLVNELRNIRIDFARVYWFRQLCIANVDNVYNHFVKGNKKLINNKEIERRMIDIIQSGLGNFSYDGINGHSSSLCFANLQKIFSTVNLWNIQKSRVEFYMCMDKIMLLSDASSSGSLRSTILPYNIKESDEDLIMEGTEEEMDNMKRVIEYFWENLVLHGNKDCLVISHIIRGIREEVASELMERGLAVLERCDELIVSIEEVFRALLLSIGDNKKLEFSKALLSQIQRIDDENKSDTYVSCVMARIKLFVLVANVLAARVTVAVTSNKPDVAKQQPDYNLIMKWMIVLIKLLCDERIHQNGGGANNFDLVLDIVSFLLDEMGKNARAIIVAELKRYQFNVPAIWSNRIKRVLPLKIPQETLGERKHQLDAWQLIEGIGENDDLNNSSIDLSWYDAKVYPRPSKRLKRIDEYEDYNIDLNKKYEEEVNGLETNIFLKIWKTYKTGGEYNNLITYLLDVKSKLKTFVIYVILQSSK</sequence>
<dbReference type="PANTHER" id="PTHR46567:SF1">
    <property type="entry name" value="MEDIATOR OF RNA POLYMERASE II TRANSCRIPTION SUBUNIT 12"/>
    <property type="match status" value="1"/>
</dbReference>
<evidence type="ECO:0000256" key="1">
    <source>
        <dbReference type="ARBA" id="ARBA00004123"/>
    </source>
</evidence>
<organism evidence="13 14">
    <name type="scientific">Funneliformis caledonium</name>
    <dbReference type="NCBI Taxonomy" id="1117310"/>
    <lineage>
        <taxon>Eukaryota</taxon>
        <taxon>Fungi</taxon>
        <taxon>Fungi incertae sedis</taxon>
        <taxon>Mucoromycota</taxon>
        <taxon>Glomeromycotina</taxon>
        <taxon>Glomeromycetes</taxon>
        <taxon>Glomerales</taxon>
        <taxon>Glomeraceae</taxon>
        <taxon>Funneliformis</taxon>
    </lineage>
</organism>
<protein>
    <recommendedName>
        <fullName evidence="4">Mediator of RNA polymerase II transcription subunit 12</fullName>
    </recommendedName>
    <alternativeName>
        <fullName evidence="11">Mediator complex subunit 12</fullName>
    </alternativeName>
</protein>
<name>A0A9N8W9S2_9GLOM</name>
<evidence type="ECO:0000256" key="3">
    <source>
        <dbReference type="ARBA" id="ARBA00011629"/>
    </source>
</evidence>
<feature type="domain" description="Mediator complex subunit Med12" evidence="12">
    <location>
        <begin position="105"/>
        <end position="167"/>
    </location>
</feature>
<evidence type="ECO:0000313" key="14">
    <source>
        <dbReference type="Proteomes" id="UP000789570"/>
    </source>
</evidence>
<keyword evidence="9" id="KW-0539">Nucleus</keyword>
<keyword evidence="6" id="KW-0805">Transcription regulation</keyword>
<dbReference type="Proteomes" id="UP000789570">
    <property type="component" value="Unassembled WGS sequence"/>
</dbReference>
<comment type="subunit">
    <text evidence="3">Component of the SRB8-11 complex, which itself associates with the Mediator complex.</text>
</comment>
<dbReference type="GO" id="GO:0016592">
    <property type="term" value="C:mediator complex"/>
    <property type="evidence" value="ECO:0007669"/>
    <property type="project" value="InterPro"/>
</dbReference>
<dbReference type="Pfam" id="PF12145">
    <property type="entry name" value="Med12-LCEWAV"/>
    <property type="match status" value="1"/>
</dbReference>
<proteinExistence type="inferred from homology"/>
<evidence type="ECO:0000256" key="4">
    <source>
        <dbReference type="ARBA" id="ARBA00019622"/>
    </source>
</evidence>
<dbReference type="GO" id="GO:0003712">
    <property type="term" value="F:transcription coregulator activity"/>
    <property type="evidence" value="ECO:0007669"/>
    <property type="project" value="InterPro"/>
</dbReference>
<dbReference type="SMART" id="SM01281">
    <property type="entry name" value="Med12"/>
    <property type="match status" value="1"/>
</dbReference>
<dbReference type="InterPro" id="IPR057344">
    <property type="entry name" value="ARM_SRB8"/>
</dbReference>
<dbReference type="PANTHER" id="PTHR46567">
    <property type="entry name" value="MEDIATOR OF RNA POLYMERASE II TRANSCRIPTION SUBUNIT 12"/>
    <property type="match status" value="1"/>
</dbReference>
<comment type="function">
    <text evidence="10">Component of the SRB8-11 complex. The SRB8-11 complex is a regulatory module of the Mediator complex which is itself involved in regulation of basal and activated RNA polymerase II-dependent transcription. The SRB8-11 complex may be involved in the transcriptional repression of a subset of genes regulated by Mediator. It may inhibit the association of the Mediator complex with RNA polymerase II to form the holoenzyme complex.</text>
</comment>
<keyword evidence="7" id="KW-0010">Activator</keyword>
<dbReference type="OrthoDB" id="20828at2759"/>